<dbReference type="Gene3D" id="3.40.50.720">
    <property type="entry name" value="NAD(P)-binding Rossmann-like Domain"/>
    <property type="match status" value="1"/>
</dbReference>
<gene>
    <name evidence="4" type="ORF">I6J18_03030</name>
</gene>
<evidence type="ECO:0000256" key="3">
    <source>
        <dbReference type="ARBA" id="ARBA00023002"/>
    </source>
</evidence>
<dbReference type="InterPro" id="IPR052178">
    <property type="entry name" value="Sec_Metab_Biosynth_SDR"/>
</dbReference>
<dbReference type="PANTHER" id="PTHR43618:SF8">
    <property type="entry name" value="7ALPHA-HYDROXYSTEROID DEHYDROGENASE"/>
    <property type="match status" value="1"/>
</dbReference>
<keyword evidence="3" id="KW-0560">Oxidoreductase</keyword>
<dbReference type="AlphaFoldDB" id="A0A974NNH8"/>
<comment type="similarity">
    <text evidence="1">Belongs to the short-chain dehydrogenases/reductases (SDR) family.</text>
</comment>
<accession>A0A974NNH8</accession>
<dbReference type="SUPFAM" id="SSF51735">
    <property type="entry name" value="NAD(P)-binding Rossmann-fold domains"/>
    <property type="match status" value="1"/>
</dbReference>
<reference evidence="4 5" key="1">
    <citation type="submission" date="2021-01" db="EMBL/GenBank/DDBJ databases">
        <title>FDA dAtabase for Regulatory Grade micrObial Sequences (FDA-ARGOS): Supporting development and validation of Infectious Disease Dx tests.</title>
        <authorList>
            <person name="Nelson B."/>
            <person name="Plummer A."/>
            <person name="Tallon L."/>
            <person name="Sadzewicz L."/>
            <person name="Zhao X."/>
            <person name="Boylan J."/>
            <person name="Ott S."/>
            <person name="Bowen H."/>
            <person name="Vavikolanu K."/>
            <person name="Mehta A."/>
            <person name="Aluvathingal J."/>
            <person name="Nadendla S."/>
            <person name="Myers T."/>
            <person name="Yan Y."/>
            <person name="Sichtig H."/>
        </authorList>
    </citation>
    <scope>NUCLEOTIDE SEQUENCE [LARGE SCALE GENOMIC DNA]</scope>
    <source>
        <strain evidence="4 5">FDAARGOS_1161</strain>
    </source>
</reference>
<dbReference type="InterPro" id="IPR002347">
    <property type="entry name" value="SDR_fam"/>
</dbReference>
<dbReference type="InterPro" id="IPR036291">
    <property type="entry name" value="NAD(P)-bd_dom_sf"/>
</dbReference>
<evidence type="ECO:0000256" key="2">
    <source>
        <dbReference type="ARBA" id="ARBA00022857"/>
    </source>
</evidence>
<evidence type="ECO:0000313" key="4">
    <source>
        <dbReference type="EMBL" id="QQT00899.1"/>
    </source>
</evidence>
<dbReference type="GO" id="GO:0016491">
    <property type="term" value="F:oxidoreductase activity"/>
    <property type="evidence" value="ECO:0007669"/>
    <property type="project" value="UniProtKB-KW"/>
</dbReference>
<dbReference type="EMBL" id="CP068053">
    <property type="protein sequence ID" value="QQT00899.1"/>
    <property type="molecule type" value="Genomic_DNA"/>
</dbReference>
<dbReference type="PANTHER" id="PTHR43618">
    <property type="entry name" value="7-ALPHA-HYDROXYSTEROID DEHYDROGENASE"/>
    <property type="match status" value="1"/>
</dbReference>
<dbReference type="Proteomes" id="UP000595254">
    <property type="component" value="Chromosome"/>
</dbReference>
<keyword evidence="2" id="KW-0521">NADP</keyword>
<evidence type="ECO:0000313" key="5">
    <source>
        <dbReference type="Proteomes" id="UP000595254"/>
    </source>
</evidence>
<dbReference type="RefSeq" id="WP_152526499.1">
    <property type="nucleotide sequence ID" value="NZ_JARMSH010000002.1"/>
</dbReference>
<evidence type="ECO:0000256" key="1">
    <source>
        <dbReference type="ARBA" id="ARBA00006484"/>
    </source>
</evidence>
<organism evidence="4 5">
    <name type="scientific">Peribacillus psychrosaccharolyticus</name>
    <name type="common">Bacillus psychrosaccharolyticus</name>
    <dbReference type="NCBI Taxonomy" id="1407"/>
    <lineage>
        <taxon>Bacteria</taxon>
        <taxon>Bacillati</taxon>
        <taxon>Bacillota</taxon>
        <taxon>Bacilli</taxon>
        <taxon>Bacillales</taxon>
        <taxon>Bacillaceae</taxon>
        <taxon>Peribacillus</taxon>
    </lineage>
</organism>
<proteinExistence type="inferred from homology"/>
<name>A0A974NNH8_PERPY</name>
<protein>
    <submittedName>
        <fullName evidence="4">SDR family NAD(P)-dependent oxidoreductase</fullName>
    </submittedName>
</protein>
<dbReference type="Pfam" id="PF00106">
    <property type="entry name" value="adh_short"/>
    <property type="match status" value="1"/>
</dbReference>
<sequence>MIHERVPPIERIGSKVNRGLKDKTALVTGGSRGIGKAIAVAFAREGTNVVICGCGKEALKEAAVENEKLEAIGFNFCRK</sequence>
<dbReference type="KEGG" id="ppsr:I6J18_03030"/>
<keyword evidence="5" id="KW-1185">Reference proteome</keyword>